<name>A0A918FC70_9DEIO</name>
<dbReference type="AlphaFoldDB" id="A0A918FC70"/>
<reference evidence="2" key="2">
    <citation type="submission" date="2020-09" db="EMBL/GenBank/DDBJ databases">
        <authorList>
            <person name="Sun Q."/>
            <person name="Ohkuma M."/>
        </authorList>
    </citation>
    <scope>NUCLEOTIDE SEQUENCE</scope>
    <source>
        <strain evidence="2">JCM 31311</strain>
    </source>
</reference>
<dbReference type="PROSITE" id="PS51257">
    <property type="entry name" value="PROKAR_LIPOPROTEIN"/>
    <property type="match status" value="1"/>
</dbReference>
<proteinExistence type="predicted"/>
<evidence type="ECO:0000313" key="2">
    <source>
        <dbReference type="EMBL" id="GGR29744.1"/>
    </source>
</evidence>
<evidence type="ECO:0000256" key="1">
    <source>
        <dbReference type="SAM" id="SignalP"/>
    </source>
</evidence>
<protein>
    <recommendedName>
        <fullName evidence="4">Lipoprotein</fullName>
    </recommendedName>
</protein>
<dbReference type="EMBL" id="BMQL01000047">
    <property type="protein sequence ID" value="GGR29744.1"/>
    <property type="molecule type" value="Genomic_DNA"/>
</dbReference>
<keyword evidence="1" id="KW-0732">Signal</keyword>
<organism evidence="2 3">
    <name type="scientific">Deinococcus ruber</name>
    <dbReference type="NCBI Taxonomy" id="1848197"/>
    <lineage>
        <taxon>Bacteria</taxon>
        <taxon>Thermotogati</taxon>
        <taxon>Deinococcota</taxon>
        <taxon>Deinococci</taxon>
        <taxon>Deinococcales</taxon>
        <taxon>Deinococcaceae</taxon>
        <taxon>Deinococcus</taxon>
    </lineage>
</organism>
<dbReference type="Proteomes" id="UP000603865">
    <property type="component" value="Unassembled WGS sequence"/>
</dbReference>
<keyword evidence="3" id="KW-1185">Reference proteome</keyword>
<dbReference type="RefSeq" id="WP_189092844.1">
    <property type="nucleotide sequence ID" value="NZ_BMQL01000047.1"/>
</dbReference>
<feature type="chain" id="PRO_5038059504" description="Lipoprotein" evidence="1">
    <location>
        <begin position="24"/>
        <end position="164"/>
    </location>
</feature>
<feature type="signal peptide" evidence="1">
    <location>
        <begin position="1"/>
        <end position="23"/>
    </location>
</feature>
<comment type="caution">
    <text evidence="2">The sequence shown here is derived from an EMBL/GenBank/DDBJ whole genome shotgun (WGS) entry which is preliminary data.</text>
</comment>
<reference evidence="2" key="1">
    <citation type="journal article" date="2014" name="Int. J. Syst. Evol. Microbiol.">
        <title>Complete genome sequence of Corynebacterium casei LMG S-19264T (=DSM 44701T), isolated from a smear-ripened cheese.</title>
        <authorList>
            <consortium name="US DOE Joint Genome Institute (JGI-PGF)"/>
            <person name="Walter F."/>
            <person name="Albersmeier A."/>
            <person name="Kalinowski J."/>
            <person name="Ruckert C."/>
        </authorList>
    </citation>
    <scope>NUCLEOTIDE SEQUENCE</scope>
    <source>
        <strain evidence="2">JCM 31311</strain>
    </source>
</reference>
<evidence type="ECO:0000313" key="3">
    <source>
        <dbReference type="Proteomes" id="UP000603865"/>
    </source>
</evidence>
<evidence type="ECO:0008006" key="4">
    <source>
        <dbReference type="Google" id="ProtNLM"/>
    </source>
</evidence>
<sequence>MSRLLPIAAAAFLLAACAPTLQGAGGRIVNVKTGEEGTVAFIGTFQDRAMLPTDPDNVRLTIGERVFSGRYTVLGSGGANLGFTLGYGDPAFWPSGWQGGPYGSLSGQLPSAANITRPGNLIAKTAPAQGQAVQTLTCTFQIDDQRHGIGNCQDSGGDSYSLQF</sequence>
<accession>A0A918FC70</accession>
<gene>
    <name evidence="2" type="ORF">GCM10008957_45880</name>
</gene>